<comment type="caution">
    <text evidence="7">The sequence shown here is derived from an EMBL/GenBank/DDBJ whole genome shotgun (WGS) entry which is preliminary data.</text>
</comment>
<evidence type="ECO:0000259" key="6">
    <source>
        <dbReference type="Pfam" id="PF19354"/>
    </source>
</evidence>
<evidence type="ECO:0000256" key="3">
    <source>
        <dbReference type="ARBA" id="ARBA00023012"/>
    </source>
</evidence>
<keyword evidence="3" id="KW-0902">Two-component regulatory system</keyword>
<dbReference type="InterPro" id="IPR036890">
    <property type="entry name" value="HATPase_C_sf"/>
</dbReference>
<evidence type="ECO:0000313" key="8">
    <source>
        <dbReference type="Proteomes" id="UP001596072"/>
    </source>
</evidence>
<keyword evidence="4" id="KW-0812">Transmembrane</keyword>
<keyword evidence="4" id="KW-1133">Transmembrane helix</keyword>
<keyword evidence="4" id="KW-0472">Membrane</keyword>
<dbReference type="Gene3D" id="3.30.565.10">
    <property type="entry name" value="Histidine kinase-like ATPase, C-terminal domain"/>
    <property type="match status" value="1"/>
</dbReference>
<protein>
    <submittedName>
        <fullName evidence="7">MacS family sensor histidine kinase</fullName>
    </submittedName>
</protein>
<dbReference type="PANTHER" id="PTHR24421">
    <property type="entry name" value="NITRATE/NITRITE SENSOR PROTEIN NARX-RELATED"/>
    <property type="match status" value="1"/>
</dbReference>
<feature type="transmembrane region" description="Helical" evidence="4">
    <location>
        <begin position="77"/>
        <end position="95"/>
    </location>
</feature>
<evidence type="ECO:0000259" key="5">
    <source>
        <dbReference type="Pfam" id="PF02518"/>
    </source>
</evidence>
<dbReference type="RefSeq" id="WP_276606194.1">
    <property type="nucleotide sequence ID" value="NZ_JBHSNS010000001.1"/>
</dbReference>
<feature type="transmembrane region" description="Helical" evidence="4">
    <location>
        <begin position="20"/>
        <end position="38"/>
    </location>
</feature>
<dbReference type="EMBL" id="JBHSNS010000001">
    <property type="protein sequence ID" value="MFC5728397.1"/>
    <property type="molecule type" value="Genomic_DNA"/>
</dbReference>
<keyword evidence="1" id="KW-0808">Transferase</keyword>
<evidence type="ECO:0000256" key="2">
    <source>
        <dbReference type="ARBA" id="ARBA00022777"/>
    </source>
</evidence>
<dbReference type="InterPro" id="IPR045975">
    <property type="entry name" value="DUF5931"/>
</dbReference>
<dbReference type="SUPFAM" id="SSF55874">
    <property type="entry name" value="ATPase domain of HSP90 chaperone/DNA topoisomerase II/histidine kinase"/>
    <property type="match status" value="1"/>
</dbReference>
<dbReference type="Pfam" id="PF02518">
    <property type="entry name" value="HATPase_c"/>
    <property type="match status" value="1"/>
</dbReference>
<proteinExistence type="predicted"/>
<gene>
    <name evidence="7" type="primary">macS</name>
    <name evidence="7" type="ORF">ACFPQB_05670</name>
</gene>
<dbReference type="GO" id="GO:0016301">
    <property type="term" value="F:kinase activity"/>
    <property type="evidence" value="ECO:0007669"/>
    <property type="project" value="UniProtKB-KW"/>
</dbReference>
<dbReference type="NCBIfam" id="NF047322">
    <property type="entry name" value="HK_morpho_MacS"/>
    <property type="match status" value="1"/>
</dbReference>
<organism evidence="7 8">
    <name type="scientific">Nocardioides vastitatis</name>
    <dbReference type="NCBI Taxonomy" id="2568655"/>
    <lineage>
        <taxon>Bacteria</taxon>
        <taxon>Bacillati</taxon>
        <taxon>Actinomycetota</taxon>
        <taxon>Actinomycetes</taxon>
        <taxon>Propionibacteriales</taxon>
        <taxon>Nocardioidaceae</taxon>
        <taxon>Nocardioides</taxon>
    </lineage>
</organism>
<evidence type="ECO:0000313" key="7">
    <source>
        <dbReference type="EMBL" id="MFC5728397.1"/>
    </source>
</evidence>
<accession>A0ABW0ZCZ6</accession>
<evidence type="ECO:0000256" key="4">
    <source>
        <dbReference type="SAM" id="Phobius"/>
    </source>
</evidence>
<feature type="domain" description="Histidine kinase/HSP90-like ATPase" evidence="5">
    <location>
        <begin position="286"/>
        <end position="379"/>
    </location>
</feature>
<sequence>MDNPLPSGTTTRAAVAVEDRMFRALAVLRVVVLAYAVAINAYRNNFEHPVAGWTCVGVMVVWTFASISIYAAPERRLPGVLVADLALAVGLLLLTPVVKGEWFNATVPSYWIVGALLAWGIRYGWRGGSAAALLLGAVDLLSRSHVAQKDWGNVFLILLGGSMVGFLCESLKEMAAERDLAQREAAAAAERVRLARVVHDGVLQVLALVQRRGTELGGDAAELGRLAGEQEQALRSLIRSQAAVSAAPTAPATGDLAAALGALGSRPSTEIALPAGTVEMPAQVVVELTAVVRACLDNVSRHVGEGAPAWVLLEDLGDRVEVSVRDEGPGIPEGRLARAATEGRLGVQESICGRIDDLGGTCTLDSGAFGTEWVFVVPRKGEA</sequence>
<keyword evidence="8" id="KW-1185">Reference proteome</keyword>
<feature type="transmembrane region" description="Helical" evidence="4">
    <location>
        <begin position="107"/>
        <end position="125"/>
    </location>
</feature>
<feature type="transmembrane region" description="Helical" evidence="4">
    <location>
        <begin position="151"/>
        <end position="168"/>
    </location>
</feature>
<evidence type="ECO:0000256" key="1">
    <source>
        <dbReference type="ARBA" id="ARBA00022679"/>
    </source>
</evidence>
<dbReference type="Pfam" id="PF19354">
    <property type="entry name" value="DUF5931"/>
    <property type="match status" value="1"/>
</dbReference>
<dbReference type="InterPro" id="IPR050482">
    <property type="entry name" value="Sensor_HK_TwoCompSys"/>
</dbReference>
<reference evidence="8" key="1">
    <citation type="journal article" date="2019" name="Int. J. Syst. Evol. Microbiol.">
        <title>The Global Catalogue of Microorganisms (GCM) 10K type strain sequencing project: providing services to taxonomists for standard genome sequencing and annotation.</title>
        <authorList>
            <consortium name="The Broad Institute Genomics Platform"/>
            <consortium name="The Broad Institute Genome Sequencing Center for Infectious Disease"/>
            <person name="Wu L."/>
            <person name="Ma J."/>
        </authorList>
    </citation>
    <scope>NUCLEOTIDE SEQUENCE [LARGE SCALE GENOMIC DNA]</scope>
    <source>
        <strain evidence="8">YIM 94188</strain>
    </source>
</reference>
<keyword evidence="2 7" id="KW-0418">Kinase</keyword>
<feature type="domain" description="DUF5931" evidence="6">
    <location>
        <begin position="13"/>
        <end position="180"/>
    </location>
</feature>
<dbReference type="PANTHER" id="PTHR24421:SF61">
    <property type="entry name" value="OXYGEN SENSOR HISTIDINE KINASE NREB"/>
    <property type="match status" value="1"/>
</dbReference>
<dbReference type="InterPro" id="IPR003594">
    <property type="entry name" value="HATPase_dom"/>
</dbReference>
<dbReference type="Proteomes" id="UP001596072">
    <property type="component" value="Unassembled WGS sequence"/>
</dbReference>
<feature type="transmembrane region" description="Helical" evidence="4">
    <location>
        <begin position="50"/>
        <end position="71"/>
    </location>
</feature>
<name>A0ABW0ZCZ6_9ACTN</name>